<keyword evidence="1" id="KW-0489">Methyltransferase</keyword>
<evidence type="ECO:0000313" key="7">
    <source>
        <dbReference type="EMBL" id="GFH47361.1"/>
    </source>
</evidence>
<protein>
    <recommendedName>
        <fullName evidence="5">ETFB lysine methyltransferase</fullName>
    </recommendedName>
    <alternativeName>
        <fullName evidence="4">Protein N-lysine methyltransferase METTL20</fullName>
    </alternativeName>
</protein>
<accession>A0AAD3CM23</accession>
<keyword evidence="6" id="KW-0732">Signal</keyword>
<organism evidence="7 8">
    <name type="scientific">Chaetoceros tenuissimus</name>
    <dbReference type="NCBI Taxonomy" id="426638"/>
    <lineage>
        <taxon>Eukaryota</taxon>
        <taxon>Sar</taxon>
        <taxon>Stramenopiles</taxon>
        <taxon>Ochrophyta</taxon>
        <taxon>Bacillariophyta</taxon>
        <taxon>Coscinodiscophyceae</taxon>
        <taxon>Chaetocerotophycidae</taxon>
        <taxon>Chaetocerotales</taxon>
        <taxon>Chaetocerotaceae</taxon>
        <taxon>Chaetoceros</taxon>
    </lineage>
</organism>
<keyword evidence="2" id="KW-0808">Transferase</keyword>
<dbReference type="CDD" id="cd02440">
    <property type="entry name" value="AdoMet_MTases"/>
    <property type="match status" value="1"/>
</dbReference>
<dbReference type="GO" id="GO:0032259">
    <property type="term" value="P:methylation"/>
    <property type="evidence" value="ECO:0007669"/>
    <property type="project" value="UniProtKB-KW"/>
</dbReference>
<dbReference type="AlphaFoldDB" id="A0AAD3CM23"/>
<evidence type="ECO:0000256" key="5">
    <source>
        <dbReference type="ARBA" id="ARBA00042266"/>
    </source>
</evidence>
<dbReference type="Pfam" id="PF10294">
    <property type="entry name" value="Methyltransf_16"/>
    <property type="match status" value="1"/>
</dbReference>
<gene>
    <name evidence="7" type="ORF">CTEN210_03836</name>
</gene>
<dbReference type="SUPFAM" id="SSF53335">
    <property type="entry name" value="S-adenosyl-L-methionine-dependent methyltransferases"/>
    <property type="match status" value="1"/>
</dbReference>
<dbReference type="PANTHER" id="PTHR43648:SF1">
    <property type="entry name" value="ELECTRON TRANSFER FLAVOPROTEIN BETA SUBUNIT LYSINE METHYLTRANSFERASE"/>
    <property type="match status" value="1"/>
</dbReference>
<evidence type="ECO:0000256" key="3">
    <source>
        <dbReference type="ARBA" id="ARBA00037932"/>
    </source>
</evidence>
<dbReference type="InterPro" id="IPR019410">
    <property type="entry name" value="Methyltransf_16"/>
</dbReference>
<evidence type="ECO:0000313" key="8">
    <source>
        <dbReference type="Proteomes" id="UP001054902"/>
    </source>
</evidence>
<evidence type="ECO:0000256" key="4">
    <source>
        <dbReference type="ARBA" id="ARBA00041867"/>
    </source>
</evidence>
<dbReference type="PANTHER" id="PTHR43648">
    <property type="entry name" value="ELECTRON TRANSFER FLAVOPROTEIN BETA SUBUNIT LYSINE METHYLTRANSFERASE"/>
    <property type="match status" value="1"/>
</dbReference>
<dbReference type="Proteomes" id="UP001054902">
    <property type="component" value="Unassembled WGS sequence"/>
</dbReference>
<evidence type="ECO:0000256" key="6">
    <source>
        <dbReference type="SAM" id="SignalP"/>
    </source>
</evidence>
<dbReference type="InterPro" id="IPR029063">
    <property type="entry name" value="SAM-dependent_MTases_sf"/>
</dbReference>
<sequence length="299" mass="33275">MKQLTTNSILLILFVLPFLCSGFSSSASNLPSKSEKQIINLEVPDDKDIKVLRRKINGKVPARSRTVFIGTEEIDRITTWELESPSKLMQLWWDADLDPSAVVKKEKIADPFGTVVWPGSILASKELIQHKDQIANFTVLVLGCGTGVEAQAAALLGAKKVIALDISKLTLRLLKFGCEQAGVDDVVEPTLFDLFSDQPLPDCDVMVAADVLYNEELAAQIGKRVTEVLRRNIPPVILVTDSQRFAGTDFLPDVNKNFPDQDPLDWSFFELKNFRGSGVMMDTDQTYDATTRMISINWQ</sequence>
<name>A0AAD3CM23_9STRA</name>
<proteinExistence type="inferred from homology"/>
<evidence type="ECO:0000256" key="2">
    <source>
        <dbReference type="ARBA" id="ARBA00022679"/>
    </source>
</evidence>
<reference evidence="7 8" key="1">
    <citation type="journal article" date="2021" name="Sci. Rep.">
        <title>The genome of the diatom Chaetoceros tenuissimus carries an ancient integrated fragment of an extant virus.</title>
        <authorList>
            <person name="Hongo Y."/>
            <person name="Kimura K."/>
            <person name="Takaki Y."/>
            <person name="Yoshida Y."/>
            <person name="Baba S."/>
            <person name="Kobayashi G."/>
            <person name="Nagasaki K."/>
            <person name="Hano T."/>
            <person name="Tomaru Y."/>
        </authorList>
    </citation>
    <scope>NUCLEOTIDE SEQUENCE [LARGE SCALE GENOMIC DNA]</scope>
    <source>
        <strain evidence="7 8">NIES-3715</strain>
    </source>
</reference>
<dbReference type="EMBL" id="BLLK01000023">
    <property type="protein sequence ID" value="GFH47361.1"/>
    <property type="molecule type" value="Genomic_DNA"/>
</dbReference>
<comment type="caution">
    <text evidence="7">The sequence shown here is derived from an EMBL/GenBank/DDBJ whole genome shotgun (WGS) entry which is preliminary data.</text>
</comment>
<feature type="signal peptide" evidence="6">
    <location>
        <begin position="1"/>
        <end position="22"/>
    </location>
</feature>
<feature type="chain" id="PRO_5041991095" description="ETFB lysine methyltransferase" evidence="6">
    <location>
        <begin position="23"/>
        <end position="299"/>
    </location>
</feature>
<evidence type="ECO:0000256" key="1">
    <source>
        <dbReference type="ARBA" id="ARBA00022603"/>
    </source>
</evidence>
<dbReference type="GO" id="GO:0016279">
    <property type="term" value="F:protein-lysine N-methyltransferase activity"/>
    <property type="evidence" value="ECO:0007669"/>
    <property type="project" value="TreeGrafter"/>
</dbReference>
<comment type="similarity">
    <text evidence="3">Belongs to the methyltransferase superfamily. ETFBKMT family.</text>
</comment>
<dbReference type="GO" id="GO:0005759">
    <property type="term" value="C:mitochondrial matrix"/>
    <property type="evidence" value="ECO:0007669"/>
    <property type="project" value="TreeGrafter"/>
</dbReference>
<dbReference type="Gene3D" id="3.40.50.150">
    <property type="entry name" value="Vaccinia Virus protein VP39"/>
    <property type="match status" value="1"/>
</dbReference>
<keyword evidence="8" id="KW-1185">Reference proteome</keyword>
<dbReference type="InterPro" id="IPR050078">
    <property type="entry name" value="Ribosomal_L11_MeTrfase_PrmA"/>
</dbReference>